<comment type="caution">
    <text evidence="3">The sequence shown here is derived from an EMBL/GenBank/DDBJ whole genome shotgun (WGS) entry which is preliminary data.</text>
</comment>
<keyword evidence="4" id="KW-1185">Reference proteome</keyword>
<dbReference type="SMART" id="SM01323">
    <property type="entry name" value="YajC"/>
    <property type="match status" value="1"/>
</dbReference>
<evidence type="ECO:0000313" key="3">
    <source>
        <dbReference type="EMBL" id="MDR6868568.1"/>
    </source>
</evidence>
<dbReference type="InterPro" id="IPR003849">
    <property type="entry name" value="Preprotein_translocase_YajC"/>
</dbReference>
<reference evidence="3 4" key="1">
    <citation type="submission" date="2023-07" db="EMBL/GenBank/DDBJ databases">
        <title>Sorghum-associated microbial communities from plants grown in Nebraska, USA.</title>
        <authorList>
            <person name="Schachtman D."/>
        </authorList>
    </citation>
    <scope>NUCLEOTIDE SEQUENCE [LARGE SCALE GENOMIC DNA]</scope>
    <source>
        <strain evidence="3 4">2980</strain>
    </source>
</reference>
<keyword evidence="2" id="KW-0472">Membrane</keyword>
<dbReference type="Proteomes" id="UP001259347">
    <property type="component" value="Unassembled WGS sequence"/>
</dbReference>
<dbReference type="Pfam" id="PF02699">
    <property type="entry name" value="YajC"/>
    <property type="match status" value="1"/>
</dbReference>
<keyword evidence="2" id="KW-0812">Transmembrane</keyword>
<evidence type="ECO:0000256" key="1">
    <source>
        <dbReference type="SAM" id="MobiDB-lite"/>
    </source>
</evidence>
<proteinExistence type="predicted"/>
<evidence type="ECO:0000313" key="4">
    <source>
        <dbReference type="Proteomes" id="UP001259347"/>
    </source>
</evidence>
<feature type="transmembrane region" description="Helical" evidence="2">
    <location>
        <begin position="6"/>
        <end position="25"/>
    </location>
</feature>
<evidence type="ECO:0000256" key="2">
    <source>
        <dbReference type="SAM" id="Phobius"/>
    </source>
</evidence>
<gene>
    <name evidence="3" type="ORF">J2Y69_003187</name>
</gene>
<keyword evidence="2" id="KW-1133">Transmembrane helix</keyword>
<accession>A0ABU1SHT7</accession>
<feature type="compositionally biased region" description="Basic and acidic residues" evidence="1">
    <location>
        <begin position="103"/>
        <end position="121"/>
    </location>
</feature>
<organism evidence="3 4">
    <name type="scientific">Microbacterium resistens</name>
    <dbReference type="NCBI Taxonomy" id="156977"/>
    <lineage>
        <taxon>Bacteria</taxon>
        <taxon>Bacillati</taxon>
        <taxon>Actinomycetota</taxon>
        <taxon>Actinomycetes</taxon>
        <taxon>Micrococcales</taxon>
        <taxon>Microbacteriaceae</taxon>
        <taxon>Microbacterium</taxon>
    </lineage>
</organism>
<protein>
    <submittedName>
        <fullName evidence="3">Preprotein translocase subunit YajC</fullName>
    </submittedName>
</protein>
<feature type="compositionally biased region" description="Basic and acidic residues" evidence="1">
    <location>
        <begin position="140"/>
        <end position="164"/>
    </location>
</feature>
<name>A0ABU1SHT7_9MICO</name>
<feature type="region of interest" description="Disordered" evidence="1">
    <location>
        <begin position="95"/>
        <end position="164"/>
    </location>
</feature>
<dbReference type="EMBL" id="JAVDUM010000015">
    <property type="protein sequence ID" value="MDR6868568.1"/>
    <property type="molecule type" value="Genomic_DNA"/>
</dbReference>
<dbReference type="RefSeq" id="WP_310022517.1">
    <property type="nucleotide sequence ID" value="NZ_JAVDUM010000015.1"/>
</dbReference>
<sequence length="164" mass="18091">MDFGTFISQYGLFFVLAILLVFMIFSTRRRTQRMKQEQEDKAKQTVPGARVLLQGGLYGTIVEFDPENLDQPAQVEIAPGVVIEVHSQAILRIVTDEPTPSVDETHVPLDESHTPLDERELSSPAVTSPAATETPAPKDATSDAKIESAEETRARLERDADGNK</sequence>